<organism evidence="2 3">
    <name type="scientific">Bacterioplanes sanyensis</name>
    <dbReference type="NCBI Taxonomy" id="1249553"/>
    <lineage>
        <taxon>Bacteria</taxon>
        <taxon>Pseudomonadati</taxon>
        <taxon>Pseudomonadota</taxon>
        <taxon>Gammaproteobacteria</taxon>
        <taxon>Oceanospirillales</taxon>
        <taxon>Oceanospirillaceae</taxon>
        <taxon>Bacterioplanes</taxon>
    </lineage>
</organism>
<sequence>MSKNLQLLITMVLSTLIVLALVLLPMTRLSIISLLLGLTALSWVIWQRLNQPQANNEREFNQQLREIDVMIAYGQVERARRELHSLQRRHPQDPAINQRLSLI</sequence>
<keyword evidence="1" id="KW-0812">Transmembrane</keyword>
<accession>A0A222FK79</accession>
<name>A0A222FK79_9GAMM</name>
<dbReference type="EMBL" id="CP022530">
    <property type="protein sequence ID" value="ASP39447.1"/>
    <property type="molecule type" value="Genomic_DNA"/>
</dbReference>
<evidence type="ECO:0000313" key="3">
    <source>
        <dbReference type="Proteomes" id="UP000202440"/>
    </source>
</evidence>
<protein>
    <submittedName>
        <fullName evidence="2">Uncharacterized protein</fullName>
    </submittedName>
</protein>
<evidence type="ECO:0000256" key="1">
    <source>
        <dbReference type="SAM" id="Phobius"/>
    </source>
</evidence>
<dbReference type="KEGG" id="bsan:CHH28_12520"/>
<feature type="transmembrane region" description="Helical" evidence="1">
    <location>
        <begin position="30"/>
        <end position="46"/>
    </location>
</feature>
<dbReference type="Proteomes" id="UP000202440">
    <property type="component" value="Chromosome"/>
</dbReference>
<dbReference type="AlphaFoldDB" id="A0A222FK79"/>
<evidence type="ECO:0000313" key="2">
    <source>
        <dbReference type="EMBL" id="ASP39447.1"/>
    </source>
</evidence>
<proteinExistence type="predicted"/>
<keyword evidence="1" id="KW-1133">Transmembrane helix</keyword>
<dbReference type="RefSeq" id="WP_094060625.1">
    <property type="nucleotide sequence ID" value="NZ_CP022530.1"/>
</dbReference>
<keyword evidence="3" id="KW-1185">Reference proteome</keyword>
<reference evidence="2 3" key="1">
    <citation type="submission" date="2017-07" db="EMBL/GenBank/DDBJ databases">
        <title>Annotated genome sequence of Bacterioplanes sanyensis isolated from Red Sea.</title>
        <authorList>
            <person name="Rehman Z.U."/>
        </authorList>
    </citation>
    <scope>NUCLEOTIDE SEQUENCE [LARGE SCALE GENOMIC DNA]</scope>
    <source>
        <strain evidence="2 3">NV9</strain>
    </source>
</reference>
<feature type="transmembrane region" description="Helical" evidence="1">
    <location>
        <begin position="7"/>
        <end position="24"/>
    </location>
</feature>
<keyword evidence="1" id="KW-0472">Membrane</keyword>
<gene>
    <name evidence="2" type="ORF">CHH28_12520</name>
</gene>